<accession>A0A368N746</accession>
<dbReference type="AlphaFoldDB" id="A0A368N746"/>
<dbReference type="EMBL" id="QPHM01000001">
    <property type="protein sequence ID" value="RCU46407.1"/>
    <property type="molecule type" value="Genomic_DNA"/>
</dbReference>
<name>A0A368N746_9EURY</name>
<evidence type="ECO:0008006" key="3">
    <source>
        <dbReference type="Google" id="ProtNLM"/>
    </source>
</evidence>
<dbReference type="InterPro" id="IPR003749">
    <property type="entry name" value="ThiS/MoaD-like"/>
</dbReference>
<keyword evidence="2" id="KW-1185">Reference proteome</keyword>
<dbReference type="RefSeq" id="WP_114447958.1">
    <property type="nucleotide sequence ID" value="NZ_QPHM01000001.1"/>
</dbReference>
<comment type="caution">
    <text evidence="1">The sequence shown here is derived from an EMBL/GenBank/DDBJ whole genome shotgun (WGS) entry which is preliminary data.</text>
</comment>
<proteinExistence type="predicted"/>
<sequence>MDVDVRCYGEVAAAVGEREVSLALDADATLGDVVAKLGVGERAFSGGLVVMVNGRHAGAEDGLEDGDTVALSQAPMRE</sequence>
<dbReference type="OrthoDB" id="134663at2157"/>
<dbReference type="InterPro" id="IPR012675">
    <property type="entry name" value="Beta-grasp_dom_sf"/>
</dbReference>
<organism evidence="1 2">
    <name type="scientific">Haloplanus salinus</name>
    <dbReference type="NCBI Taxonomy" id="1126245"/>
    <lineage>
        <taxon>Archaea</taxon>
        <taxon>Methanobacteriati</taxon>
        <taxon>Methanobacteriota</taxon>
        <taxon>Stenosarchaea group</taxon>
        <taxon>Halobacteria</taxon>
        <taxon>Halobacteriales</taxon>
        <taxon>Haloferacaceae</taxon>
        <taxon>Haloplanus</taxon>
    </lineage>
</organism>
<dbReference type="Pfam" id="PF02597">
    <property type="entry name" value="ThiS"/>
    <property type="match status" value="1"/>
</dbReference>
<evidence type="ECO:0000313" key="2">
    <source>
        <dbReference type="Proteomes" id="UP000252189"/>
    </source>
</evidence>
<protein>
    <recommendedName>
        <fullName evidence="3">MoaD/ThiS family protein</fullName>
    </recommendedName>
</protein>
<gene>
    <name evidence="1" type="ORF">DU504_03235</name>
</gene>
<dbReference type="Gene3D" id="3.10.20.30">
    <property type="match status" value="1"/>
</dbReference>
<dbReference type="Proteomes" id="UP000252189">
    <property type="component" value="Unassembled WGS sequence"/>
</dbReference>
<dbReference type="InterPro" id="IPR016155">
    <property type="entry name" value="Mopterin_synth/thiamin_S_b"/>
</dbReference>
<reference evidence="1 2" key="1">
    <citation type="submission" date="2018-07" db="EMBL/GenBank/DDBJ databases">
        <title>Genome sequences of Haloplanus salinus JCM 18368T.</title>
        <authorList>
            <person name="Kim Y.B."/>
            <person name="Roh S.W."/>
        </authorList>
    </citation>
    <scope>NUCLEOTIDE SEQUENCE [LARGE SCALE GENOMIC DNA]</scope>
    <source>
        <strain evidence="1 2">JCM 18368</strain>
    </source>
</reference>
<dbReference type="SUPFAM" id="SSF54285">
    <property type="entry name" value="MoaD/ThiS"/>
    <property type="match status" value="1"/>
</dbReference>
<evidence type="ECO:0000313" key="1">
    <source>
        <dbReference type="EMBL" id="RCU46407.1"/>
    </source>
</evidence>